<dbReference type="PROSITE" id="PS51257">
    <property type="entry name" value="PROKAR_LIPOPROTEIN"/>
    <property type="match status" value="1"/>
</dbReference>
<keyword evidence="2" id="KW-1133">Transmembrane helix</keyword>
<protein>
    <submittedName>
        <fullName evidence="3">Uncharacterized protein</fullName>
    </submittedName>
</protein>
<gene>
    <name evidence="3" type="ORF">GCM10007977_031900</name>
</gene>
<dbReference type="EMBL" id="BMPI01000013">
    <property type="protein sequence ID" value="GGM28202.1"/>
    <property type="molecule type" value="Genomic_DNA"/>
</dbReference>
<dbReference type="Proteomes" id="UP000642070">
    <property type="component" value="Unassembled WGS sequence"/>
</dbReference>
<reference evidence="3" key="2">
    <citation type="submission" date="2020-09" db="EMBL/GenBank/DDBJ databases">
        <authorList>
            <person name="Sun Q."/>
            <person name="Ohkuma M."/>
        </authorList>
    </citation>
    <scope>NUCLEOTIDE SEQUENCE</scope>
    <source>
        <strain evidence="3">JCM 19831</strain>
    </source>
</reference>
<dbReference type="RefSeq" id="WP_190250597.1">
    <property type="nucleotide sequence ID" value="NZ_BMPI01000013.1"/>
</dbReference>
<evidence type="ECO:0000313" key="4">
    <source>
        <dbReference type="Proteomes" id="UP000642070"/>
    </source>
</evidence>
<comment type="caution">
    <text evidence="3">The sequence shown here is derived from an EMBL/GenBank/DDBJ whole genome shotgun (WGS) entry which is preliminary data.</text>
</comment>
<accession>A0A917TM08</accession>
<proteinExistence type="predicted"/>
<keyword evidence="4" id="KW-1185">Reference proteome</keyword>
<keyword evidence="2" id="KW-0472">Membrane</keyword>
<organism evidence="3 4">
    <name type="scientific">Dactylosporangium sucinum</name>
    <dbReference type="NCBI Taxonomy" id="1424081"/>
    <lineage>
        <taxon>Bacteria</taxon>
        <taxon>Bacillati</taxon>
        <taxon>Actinomycetota</taxon>
        <taxon>Actinomycetes</taxon>
        <taxon>Micromonosporales</taxon>
        <taxon>Micromonosporaceae</taxon>
        <taxon>Dactylosporangium</taxon>
    </lineage>
</organism>
<sequence length="133" mass="13520">MRGGRWIVAIGAWTACTAAISALGIGKMEDARSALLRSAARPPAGATPAASASPSASGAVPKVLTSPGGSVVASCDRGMVWAQWLRPASGFRVADATQGPAKESRVTFKTDGREVRLVMHCADTGPTVDVTLG</sequence>
<evidence type="ECO:0000313" key="3">
    <source>
        <dbReference type="EMBL" id="GGM28202.1"/>
    </source>
</evidence>
<name>A0A917TM08_9ACTN</name>
<keyword evidence="2" id="KW-0812">Transmembrane</keyword>
<feature type="transmembrane region" description="Helical" evidence="2">
    <location>
        <begin position="6"/>
        <end position="26"/>
    </location>
</feature>
<feature type="region of interest" description="Disordered" evidence="1">
    <location>
        <begin position="37"/>
        <end position="63"/>
    </location>
</feature>
<evidence type="ECO:0000256" key="2">
    <source>
        <dbReference type="SAM" id="Phobius"/>
    </source>
</evidence>
<evidence type="ECO:0000256" key="1">
    <source>
        <dbReference type="SAM" id="MobiDB-lite"/>
    </source>
</evidence>
<feature type="compositionally biased region" description="Low complexity" evidence="1">
    <location>
        <begin position="37"/>
        <end position="59"/>
    </location>
</feature>
<reference evidence="3" key="1">
    <citation type="journal article" date="2014" name="Int. J. Syst. Evol. Microbiol.">
        <title>Complete genome sequence of Corynebacterium casei LMG S-19264T (=DSM 44701T), isolated from a smear-ripened cheese.</title>
        <authorList>
            <consortium name="US DOE Joint Genome Institute (JGI-PGF)"/>
            <person name="Walter F."/>
            <person name="Albersmeier A."/>
            <person name="Kalinowski J."/>
            <person name="Ruckert C."/>
        </authorList>
    </citation>
    <scope>NUCLEOTIDE SEQUENCE</scope>
    <source>
        <strain evidence="3">JCM 19831</strain>
    </source>
</reference>
<dbReference type="AlphaFoldDB" id="A0A917TM08"/>